<dbReference type="InterPro" id="IPR023198">
    <property type="entry name" value="PGP-like_dom2"/>
</dbReference>
<dbReference type="PRINTS" id="PR00413">
    <property type="entry name" value="HADHALOGNASE"/>
</dbReference>
<dbReference type="KEGG" id="tbk:HF295_05085"/>
<dbReference type="Gene3D" id="1.10.150.240">
    <property type="entry name" value="Putative phosphatase, domain 2"/>
    <property type="match status" value="1"/>
</dbReference>
<proteinExistence type="predicted"/>
<keyword evidence="2" id="KW-1185">Reference proteome</keyword>
<dbReference type="RefSeq" id="WP_312031092.1">
    <property type="nucleotide sequence ID" value="NZ_CP051151.1"/>
</dbReference>
<keyword evidence="1" id="KW-0378">Hydrolase</keyword>
<evidence type="ECO:0000313" key="1">
    <source>
        <dbReference type="EMBL" id="QLY40265.1"/>
    </source>
</evidence>
<dbReference type="SFLD" id="SFLDS00003">
    <property type="entry name" value="Haloacid_Dehalogenase"/>
    <property type="match status" value="1"/>
</dbReference>
<dbReference type="GO" id="GO:0005829">
    <property type="term" value="C:cytosol"/>
    <property type="evidence" value="ECO:0007669"/>
    <property type="project" value="TreeGrafter"/>
</dbReference>
<dbReference type="InterPro" id="IPR041492">
    <property type="entry name" value="HAD_2"/>
</dbReference>
<dbReference type="InterPro" id="IPR006439">
    <property type="entry name" value="HAD-SF_hydro_IA"/>
</dbReference>
<evidence type="ECO:0000313" key="2">
    <source>
        <dbReference type="Proteomes" id="UP000512167"/>
    </source>
</evidence>
<dbReference type="InterPro" id="IPR050155">
    <property type="entry name" value="HAD-like_hydrolase_sf"/>
</dbReference>
<dbReference type="Proteomes" id="UP000512167">
    <property type="component" value="Chromosome"/>
</dbReference>
<dbReference type="PANTHER" id="PTHR43434:SF1">
    <property type="entry name" value="PHOSPHOGLYCOLATE PHOSPHATASE"/>
    <property type="match status" value="1"/>
</dbReference>
<dbReference type="SUPFAM" id="SSF56784">
    <property type="entry name" value="HAD-like"/>
    <property type="match status" value="1"/>
</dbReference>
<dbReference type="InterPro" id="IPR023214">
    <property type="entry name" value="HAD_sf"/>
</dbReference>
<dbReference type="Pfam" id="PF13419">
    <property type="entry name" value="HAD_2"/>
    <property type="match status" value="1"/>
</dbReference>
<dbReference type="EMBL" id="CP051151">
    <property type="protein sequence ID" value="QLY40265.1"/>
    <property type="molecule type" value="Genomic_DNA"/>
</dbReference>
<name>A0A7L6N5I4_9MOLU</name>
<dbReference type="AlphaFoldDB" id="A0A7L6N5I4"/>
<accession>A0A7L6N5I4</accession>
<sequence>MIKAVIFDLDGTLLDTIQDIANTCNKLLEKRSYPALPLKDYKIYVGKGVKHLMIKVMEALNIPKYLLDDLLRDYYEIYKDESSKTTKVYEGINDLLKELIIQDIKVCVLSNKPHEQVIDLMPKYFKEDLFSIVYGKHHGIEAKPNPALLRKMIKTLRLKKTEVLYVGDTKTDMETALNAGVQSVGVLWGFRDEMELVQARASYIVKEPSEILDVIREKNNDYRKTRIN</sequence>
<dbReference type="GO" id="GO:0006281">
    <property type="term" value="P:DNA repair"/>
    <property type="evidence" value="ECO:0007669"/>
    <property type="project" value="TreeGrafter"/>
</dbReference>
<dbReference type="PANTHER" id="PTHR43434">
    <property type="entry name" value="PHOSPHOGLYCOLATE PHOSPHATASE"/>
    <property type="match status" value="1"/>
</dbReference>
<dbReference type="NCBIfam" id="TIGR01549">
    <property type="entry name" value="HAD-SF-IA-v1"/>
    <property type="match status" value="1"/>
</dbReference>
<dbReference type="SFLD" id="SFLDG01135">
    <property type="entry name" value="C1.5.6:_HAD__Beta-PGM__Phospha"/>
    <property type="match status" value="1"/>
</dbReference>
<dbReference type="SFLD" id="SFLDG01129">
    <property type="entry name" value="C1.5:_HAD__Beta-PGM__Phosphata"/>
    <property type="match status" value="1"/>
</dbReference>
<reference evidence="1 2" key="1">
    <citation type="submission" date="2020-04" db="EMBL/GenBank/DDBJ databases">
        <authorList>
            <person name="Zheng R.K."/>
            <person name="Sun C.M."/>
        </authorList>
    </citation>
    <scope>NUCLEOTIDE SEQUENCE [LARGE SCALE GENOMIC DNA]</scope>
    <source>
        <strain evidence="2">zrk29</strain>
    </source>
</reference>
<organism evidence="1 2">
    <name type="scientific">Hujiaoplasma nucleasis</name>
    <dbReference type="NCBI Taxonomy" id="2725268"/>
    <lineage>
        <taxon>Bacteria</taxon>
        <taxon>Bacillati</taxon>
        <taxon>Mycoplasmatota</taxon>
        <taxon>Mollicutes</taxon>
        <taxon>Candidatus Izemoplasmatales</taxon>
        <taxon>Hujiaoplasmataceae</taxon>
        <taxon>Hujiaoplasma</taxon>
    </lineage>
</organism>
<protein>
    <submittedName>
        <fullName evidence="1">HAD family hydrolase</fullName>
    </submittedName>
</protein>
<dbReference type="Gene3D" id="3.40.50.1000">
    <property type="entry name" value="HAD superfamily/HAD-like"/>
    <property type="match status" value="1"/>
</dbReference>
<dbReference type="InterPro" id="IPR036412">
    <property type="entry name" value="HAD-like_sf"/>
</dbReference>
<dbReference type="GO" id="GO:0008967">
    <property type="term" value="F:phosphoglycolate phosphatase activity"/>
    <property type="evidence" value="ECO:0007669"/>
    <property type="project" value="TreeGrafter"/>
</dbReference>
<gene>
    <name evidence="1" type="ORF">HF295_05085</name>
</gene>